<evidence type="ECO:0000313" key="3">
    <source>
        <dbReference type="EMBL" id="MFD0925480.1"/>
    </source>
</evidence>
<dbReference type="Pfam" id="PF18050">
    <property type="entry name" value="Cyclophil_like2"/>
    <property type="match status" value="1"/>
</dbReference>
<dbReference type="EMBL" id="JBHTIL010000001">
    <property type="protein sequence ID" value="MFD0925480.1"/>
    <property type="molecule type" value="Genomic_DNA"/>
</dbReference>
<evidence type="ECO:0000259" key="2">
    <source>
        <dbReference type="Pfam" id="PF18050"/>
    </source>
</evidence>
<keyword evidence="4" id="KW-1185">Reference proteome</keyword>
<dbReference type="RefSeq" id="WP_253646574.1">
    <property type="nucleotide sequence ID" value="NZ_BAAAMO010000002.1"/>
</dbReference>
<accession>A0ABW3G4X8</accession>
<sequence length="128" mass="13446">MGSSSAVPPTVAAERLVITAGGVRLSATLRDTVAVRDLLSQLPLSIEMSDHGGVEKTGRLPRPLTTSDEPSGADPDSGDLGYYAPGNDLVLYYGDQSYHQGIVILGRLDGDLTELARTPGPITVTVQR</sequence>
<evidence type="ECO:0000313" key="4">
    <source>
        <dbReference type="Proteomes" id="UP001597068"/>
    </source>
</evidence>
<comment type="caution">
    <text evidence="3">The sequence shown here is derived from an EMBL/GenBank/DDBJ whole genome shotgun (WGS) entry which is preliminary data.</text>
</comment>
<proteinExistence type="predicted"/>
<dbReference type="Gene3D" id="2.40.100.20">
    <property type="match status" value="1"/>
</dbReference>
<dbReference type="InterPro" id="IPR029000">
    <property type="entry name" value="Cyclophilin-like_dom_sf"/>
</dbReference>
<protein>
    <submittedName>
        <fullName evidence="3">Cyclophilin-like fold protein</fullName>
    </submittedName>
</protein>
<feature type="domain" description="Cyclophilin-like" evidence="2">
    <location>
        <begin position="18"/>
        <end position="126"/>
    </location>
</feature>
<feature type="region of interest" description="Disordered" evidence="1">
    <location>
        <begin position="50"/>
        <end position="80"/>
    </location>
</feature>
<reference evidence="4" key="1">
    <citation type="journal article" date="2019" name="Int. J. Syst. Evol. Microbiol.">
        <title>The Global Catalogue of Microorganisms (GCM) 10K type strain sequencing project: providing services to taxonomists for standard genome sequencing and annotation.</title>
        <authorList>
            <consortium name="The Broad Institute Genomics Platform"/>
            <consortium name="The Broad Institute Genome Sequencing Center for Infectious Disease"/>
            <person name="Wu L."/>
            <person name="Ma J."/>
        </authorList>
    </citation>
    <scope>NUCLEOTIDE SEQUENCE [LARGE SCALE GENOMIC DNA]</scope>
    <source>
        <strain evidence="4">CCUG 50873</strain>
    </source>
</reference>
<evidence type="ECO:0000256" key="1">
    <source>
        <dbReference type="SAM" id="MobiDB-lite"/>
    </source>
</evidence>
<dbReference type="SUPFAM" id="SSF50891">
    <property type="entry name" value="Cyclophilin-like"/>
    <property type="match status" value="1"/>
</dbReference>
<organism evidence="3 4">
    <name type="scientific">Williamsia deligens</name>
    <dbReference type="NCBI Taxonomy" id="321325"/>
    <lineage>
        <taxon>Bacteria</taxon>
        <taxon>Bacillati</taxon>
        <taxon>Actinomycetota</taxon>
        <taxon>Actinomycetes</taxon>
        <taxon>Mycobacteriales</taxon>
        <taxon>Nocardiaceae</taxon>
        <taxon>Williamsia</taxon>
    </lineage>
</organism>
<name>A0ABW3G4X8_9NOCA</name>
<dbReference type="InterPro" id="IPR041183">
    <property type="entry name" value="Cyclophilin-like"/>
</dbReference>
<dbReference type="Proteomes" id="UP001597068">
    <property type="component" value="Unassembled WGS sequence"/>
</dbReference>
<gene>
    <name evidence="3" type="ORF">ACFQ04_06990</name>
</gene>